<dbReference type="PANTHER" id="PTHR38454:SF1">
    <property type="entry name" value="INTEGRAL MEMBRANE PROTEIN"/>
    <property type="match status" value="1"/>
</dbReference>
<keyword evidence="3" id="KW-1185">Reference proteome</keyword>
<proteinExistence type="predicted"/>
<dbReference type="Proteomes" id="UP000315369">
    <property type="component" value="Unassembled WGS sequence"/>
</dbReference>
<keyword evidence="1" id="KW-1133">Transmembrane helix</keyword>
<evidence type="ECO:0000313" key="3">
    <source>
        <dbReference type="Proteomes" id="UP000315369"/>
    </source>
</evidence>
<feature type="transmembrane region" description="Helical" evidence="1">
    <location>
        <begin position="236"/>
        <end position="255"/>
    </location>
</feature>
<dbReference type="AlphaFoldDB" id="A0A540WMU6"/>
<reference evidence="2 3" key="1">
    <citation type="submission" date="2019-06" db="EMBL/GenBank/DDBJ databases">
        <authorList>
            <person name="Livingstone P."/>
            <person name="Whitworth D."/>
        </authorList>
    </citation>
    <scope>NUCLEOTIDE SEQUENCE [LARGE SCALE GENOMIC DNA]</scope>
    <source>
        <strain evidence="2 3">AM401</strain>
    </source>
</reference>
<dbReference type="PANTHER" id="PTHR38454">
    <property type="entry name" value="INTEGRAL MEMBRANE PROTEIN-RELATED"/>
    <property type="match status" value="1"/>
</dbReference>
<feature type="transmembrane region" description="Helical" evidence="1">
    <location>
        <begin position="316"/>
        <end position="334"/>
    </location>
</feature>
<feature type="transmembrane region" description="Helical" evidence="1">
    <location>
        <begin position="194"/>
        <end position="224"/>
    </location>
</feature>
<sequence>MSSPESTSPALPSSEPSQRARVHAARSEWLLLVACALGLTALYFHRVPLTGEMFSERDSLHVYLPVFHYWREAVLAGRFPEWLTLDGFGQPYAGTLVVAPFHPSKLLYLLLSLDQAFNANILLCFPVALLGGYALTRLWEVPRPGAFLAGMAYAFSGYLVCITNNLCYLMAAATVPWALWASERQLRAPGPGRLLLAGALLALVLFAGDVQAFCVTYGLVVLLALSGPAVAQRSRLLAMLGVLGVGTLLAAPQLFSSVALMGTAEAGGRTLDIAQEFSLHPLRLLEPLLGPYLVFPEQVPEASRAVVIKLAPSGFASFWVSSIHLGVPVLLLAGAGAWRHRRSRTLWLWGSVWLLALGLSLGDALPLYGAAYAWVPPWRVFRYPSKLVPFLGLGVCFLAALGWKGVFQGEARRAFLRLAVTVVVGCLVLAAAERWGQAFTSGLLVPRWPEMPEDLRELLSSRFVIVCLVASAGAALCGGGMLQPRWSAGVLLVTQFVSSAVASEGLYELLTPEVLSTPPPFVEEILARPRVEERVPVRVASHYDVAGLTSKIEGLDPLQRRSLGSVQTLMPDTPGLWGLESAEVHLPGGSRRVRAIVKEVTPWFLVRAPLFSVAYSVHPVMEWKPLEAAGRKLVGADASLGAVMVEHPGVLPRVFLANARCVDSYETAMPLLEDTLVRSGRVALVECGAAGPGLATGDTSAVGGQVRVERYEAESLVFEVESPRDAVLVVNDAWFPGWTASVDGVEAPILPANVAVRAVPVKAGRHQVTMVYRDLPARWGLGVSALTFLGLLGMVVARGRRARSA</sequence>
<keyword evidence="1" id="KW-0812">Transmembrane</keyword>
<gene>
    <name evidence="2" type="ORF">FJV41_39890</name>
</gene>
<accession>A0A540WMU6</accession>
<dbReference type="EMBL" id="VIFM01000261">
    <property type="protein sequence ID" value="TQF10350.1"/>
    <property type="molecule type" value="Genomic_DNA"/>
</dbReference>
<feature type="transmembrane region" description="Helical" evidence="1">
    <location>
        <begin position="147"/>
        <end position="174"/>
    </location>
</feature>
<keyword evidence="1" id="KW-0472">Membrane</keyword>
<feature type="transmembrane region" description="Helical" evidence="1">
    <location>
        <begin position="346"/>
        <end position="375"/>
    </location>
</feature>
<feature type="transmembrane region" description="Helical" evidence="1">
    <location>
        <begin position="29"/>
        <end position="45"/>
    </location>
</feature>
<dbReference type="InterPro" id="IPR018580">
    <property type="entry name" value="Uncharacterised_YfhO"/>
</dbReference>
<feature type="transmembrane region" description="Helical" evidence="1">
    <location>
        <begin position="116"/>
        <end position="135"/>
    </location>
</feature>
<evidence type="ECO:0000313" key="2">
    <source>
        <dbReference type="EMBL" id="TQF10350.1"/>
    </source>
</evidence>
<evidence type="ECO:0000256" key="1">
    <source>
        <dbReference type="SAM" id="Phobius"/>
    </source>
</evidence>
<feature type="transmembrane region" description="Helical" evidence="1">
    <location>
        <begin position="387"/>
        <end position="407"/>
    </location>
</feature>
<dbReference type="OrthoDB" id="5499987at2"/>
<feature type="transmembrane region" description="Helical" evidence="1">
    <location>
        <begin position="779"/>
        <end position="797"/>
    </location>
</feature>
<comment type="caution">
    <text evidence="2">The sequence shown here is derived from an EMBL/GenBank/DDBJ whole genome shotgun (WGS) entry which is preliminary data.</text>
</comment>
<name>A0A540WMU6_9BACT</name>
<organism evidence="2 3">
    <name type="scientific">Myxococcus llanfairpwllgwyngyllgogerychwyrndrobwllllantysiliogogogochensis</name>
    <dbReference type="NCBI Taxonomy" id="2590453"/>
    <lineage>
        <taxon>Bacteria</taxon>
        <taxon>Pseudomonadati</taxon>
        <taxon>Myxococcota</taxon>
        <taxon>Myxococcia</taxon>
        <taxon>Myxococcales</taxon>
        <taxon>Cystobacterineae</taxon>
        <taxon>Myxococcaceae</taxon>
        <taxon>Myxococcus</taxon>
    </lineage>
</organism>
<protein>
    <submittedName>
        <fullName evidence="2">YfhO family protein</fullName>
    </submittedName>
</protein>
<feature type="transmembrane region" description="Helical" evidence="1">
    <location>
        <begin position="414"/>
        <end position="432"/>
    </location>
</feature>